<accession>A0AAD4JEF4</accession>
<reference evidence="2 3" key="1">
    <citation type="journal article" date="2021" name="Nat. Commun.">
        <title>Incipient diploidization of the medicinal plant Perilla within 10,000 years.</title>
        <authorList>
            <person name="Zhang Y."/>
            <person name="Shen Q."/>
            <person name="Leng L."/>
            <person name="Zhang D."/>
            <person name="Chen S."/>
            <person name="Shi Y."/>
            <person name="Ning Z."/>
            <person name="Chen S."/>
        </authorList>
    </citation>
    <scope>NUCLEOTIDE SEQUENCE [LARGE SCALE GENOMIC DNA]</scope>
    <source>
        <strain evidence="3">cv. PC099</strain>
    </source>
</reference>
<comment type="caution">
    <text evidence="2">The sequence shown here is derived from an EMBL/GenBank/DDBJ whole genome shotgun (WGS) entry which is preliminary data.</text>
</comment>
<feature type="region of interest" description="Disordered" evidence="1">
    <location>
        <begin position="83"/>
        <end position="133"/>
    </location>
</feature>
<dbReference type="Proteomes" id="UP001190926">
    <property type="component" value="Unassembled WGS sequence"/>
</dbReference>
<evidence type="ECO:0000313" key="3">
    <source>
        <dbReference type="Proteomes" id="UP001190926"/>
    </source>
</evidence>
<feature type="compositionally biased region" description="Basic and acidic residues" evidence="1">
    <location>
        <begin position="119"/>
        <end position="129"/>
    </location>
</feature>
<organism evidence="2 3">
    <name type="scientific">Perilla frutescens var. hirtella</name>
    <name type="common">Perilla citriodora</name>
    <name type="synonym">Perilla setoyensis</name>
    <dbReference type="NCBI Taxonomy" id="608512"/>
    <lineage>
        <taxon>Eukaryota</taxon>
        <taxon>Viridiplantae</taxon>
        <taxon>Streptophyta</taxon>
        <taxon>Embryophyta</taxon>
        <taxon>Tracheophyta</taxon>
        <taxon>Spermatophyta</taxon>
        <taxon>Magnoliopsida</taxon>
        <taxon>eudicotyledons</taxon>
        <taxon>Gunneridae</taxon>
        <taxon>Pentapetalae</taxon>
        <taxon>asterids</taxon>
        <taxon>lamiids</taxon>
        <taxon>Lamiales</taxon>
        <taxon>Lamiaceae</taxon>
        <taxon>Nepetoideae</taxon>
        <taxon>Elsholtzieae</taxon>
        <taxon>Perilla</taxon>
    </lineage>
</organism>
<keyword evidence="3" id="KW-1185">Reference proteome</keyword>
<evidence type="ECO:0000256" key="1">
    <source>
        <dbReference type="SAM" id="MobiDB-lite"/>
    </source>
</evidence>
<protein>
    <recommendedName>
        <fullName evidence="4">Transposase MuDR plant domain-containing protein</fullName>
    </recommendedName>
</protein>
<sequence length="276" mass="31884">MIEHLNVIDTEFETGGIDDEMIEAITLEIDNMYGVEQYLGQIEMEDMVVSDSEDKDFTAEDDSYDELIDDIIFNENIDKDAERVGTTREMNSEDNLTSSDEDGLKADIGSDFNSVGSNDFREDSERPSTSEEPTFRLGQIFSTNQTFKDVVNNYSVKIERPTKFEKIDVRMIYVRYKKKDEGCVWHMNALKVKDEASFQIREIDLTHTCGRQYHMDNAKTSWLVQKFEKSFRCNPKKSVKGFRNCAITKLSVYISPHQAFKARQKTLKMIEGDTTE</sequence>
<proteinExistence type="predicted"/>
<dbReference type="PANTHER" id="PTHR31973">
    <property type="entry name" value="POLYPROTEIN, PUTATIVE-RELATED"/>
    <property type="match status" value="1"/>
</dbReference>
<name>A0AAD4JEF4_PERFH</name>
<evidence type="ECO:0000313" key="2">
    <source>
        <dbReference type="EMBL" id="KAH6832310.1"/>
    </source>
</evidence>
<dbReference type="AlphaFoldDB" id="A0AAD4JEF4"/>
<dbReference type="EMBL" id="SDAM02000072">
    <property type="protein sequence ID" value="KAH6832310.1"/>
    <property type="molecule type" value="Genomic_DNA"/>
</dbReference>
<dbReference type="PANTHER" id="PTHR31973:SF187">
    <property type="entry name" value="MUTATOR TRANSPOSASE MUDRA PROTEIN"/>
    <property type="match status" value="1"/>
</dbReference>
<gene>
    <name evidence="2" type="ORF">C2S53_005659</name>
</gene>
<evidence type="ECO:0008006" key="4">
    <source>
        <dbReference type="Google" id="ProtNLM"/>
    </source>
</evidence>